<dbReference type="InParanoid" id="A0A1Y1X0C8"/>
<evidence type="ECO:0000256" key="1">
    <source>
        <dbReference type="ARBA" id="ARBA00001947"/>
    </source>
</evidence>
<dbReference type="InterPro" id="IPR011990">
    <property type="entry name" value="TPR-like_helical_dom_sf"/>
</dbReference>
<dbReference type="STRING" id="1314790.A0A1Y1X0C8"/>
<comment type="caution">
    <text evidence="6">The sequence shown here is derived from an EMBL/GenBank/DDBJ whole genome shotgun (WGS) entry which is preliminary data.</text>
</comment>
<keyword evidence="7" id="KW-1185">Reference proteome</keyword>
<dbReference type="InterPro" id="IPR051453">
    <property type="entry name" value="MBL_Glyoxalase_II"/>
</dbReference>
<name>A0A1Y1X0C8_9FUNG</name>
<proteinExistence type="predicted"/>
<evidence type="ECO:0000256" key="4">
    <source>
        <dbReference type="ARBA" id="ARBA00022833"/>
    </source>
</evidence>
<dbReference type="InterPro" id="IPR036866">
    <property type="entry name" value="RibonucZ/Hydroxyglut_hydro"/>
</dbReference>
<evidence type="ECO:0000313" key="7">
    <source>
        <dbReference type="Proteomes" id="UP000193498"/>
    </source>
</evidence>
<gene>
    <name evidence="6" type="ORF">K493DRAFT_390904</name>
</gene>
<dbReference type="PANTHER" id="PTHR46233:SF3">
    <property type="entry name" value="HYDROXYACYLGLUTATHIONE HYDROLASE GLOC"/>
    <property type="match status" value="1"/>
</dbReference>
<dbReference type="EMBL" id="MCFE01000788">
    <property type="protein sequence ID" value="ORX79279.1"/>
    <property type="molecule type" value="Genomic_DNA"/>
</dbReference>
<evidence type="ECO:0000259" key="5">
    <source>
        <dbReference type="SMART" id="SM00849"/>
    </source>
</evidence>
<dbReference type="SMART" id="SM00849">
    <property type="entry name" value="Lactamase_B"/>
    <property type="match status" value="1"/>
</dbReference>
<organism evidence="6 7">
    <name type="scientific">Basidiobolus meristosporus CBS 931.73</name>
    <dbReference type="NCBI Taxonomy" id="1314790"/>
    <lineage>
        <taxon>Eukaryota</taxon>
        <taxon>Fungi</taxon>
        <taxon>Fungi incertae sedis</taxon>
        <taxon>Zoopagomycota</taxon>
        <taxon>Entomophthoromycotina</taxon>
        <taxon>Basidiobolomycetes</taxon>
        <taxon>Basidiobolales</taxon>
        <taxon>Basidiobolaceae</taxon>
        <taxon>Basidiobolus</taxon>
    </lineage>
</organism>
<dbReference type="SUPFAM" id="SSF48452">
    <property type="entry name" value="TPR-like"/>
    <property type="match status" value="1"/>
</dbReference>
<feature type="domain" description="Metallo-beta-lactamase" evidence="5">
    <location>
        <begin position="161"/>
        <end position="347"/>
    </location>
</feature>
<dbReference type="AlphaFoldDB" id="A0A1Y1X0C8"/>
<dbReference type="InterPro" id="IPR001279">
    <property type="entry name" value="Metallo-B-lactamas"/>
</dbReference>
<dbReference type="SUPFAM" id="SSF56281">
    <property type="entry name" value="Metallo-hydrolase/oxidoreductase"/>
    <property type="match status" value="1"/>
</dbReference>
<comment type="cofactor">
    <cofactor evidence="1">
        <name>Zn(2+)</name>
        <dbReference type="ChEBI" id="CHEBI:29105"/>
    </cofactor>
</comment>
<accession>A0A1Y1X0C8</accession>
<dbReference type="Pfam" id="PF00753">
    <property type="entry name" value="Lactamase_B"/>
    <property type="match status" value="2"/>
</dbReference>
<dbReference type="OrthoDB" id="515692at2759"/>
<evidence type="ECO:0000256" key="2">
    <source>
        <dbReference type="ARBA" id="ARBA00022723"/>
    </source>
</evidence>
<dbReference type="GO" id="GO:0046872">
    <property type="term" value="F:metal ion binding"/>
    <property type="evidence" value="ECO:0007669"/>
    <property type="project" value="UniProtKB-KW"/>
</dbReference>
<dbReference type="Proteomes" id="UP000193498">
    <property type="component" value="Unassembled WGS sequence"/>
</dbReference>
<dbReference type="GO" id="GO:0016787">
    <property type="term" value="F:hydrolase activity"/>
    <property type="evidence" value="ECO:0007669"/>
    <property type="project" value="UniProtKB-KW"/>
</dbReference>
<dbReference type="PANTHER" id="PTHR46233">
    <property type="entry name" value="HYDROXYACYLGLUTATHIONE HYDROLASE GLOC"/>
    <property type="match status" value="1"/>
</dbReference>
<protein>
    <submittedName>
        <fullName evidence="6">Metallo-hydrolase/oxidoreductase</fullName>
    </submittedName>
</protein>
<reference evidence="6 7" key="1">
    <citation type="submission" date="2016-07" db="EMBL/GenBank/DDBJ databases">
        <title>Pervasive Adenine N6-methylation of Active Genes in Fungi.</title>
        <authorList>
            <consortium name="DOE Joint Genome Institute"/>
            <person name="Mondo S.J."/>
            <person name="Dannebaum R.O."/>
            <person name="Kuo R.C."/>
            <person name="Labutti K."/>
            <person name="Haridas S."/>
            <person name="Kuo A."/>
            <person name="Salamov A."/>
            <person name="Ahrendt S.R."/>
            <person name="Lipzen A."/>
            <person name="Sullivan W."/>
            <person name="Andreopoulos W.B."/>
            <person name="Clum A."/>
            <person name="Lindquist E."/>
            <person name="Daum C."/>
            <person name="Ramamoorthy G.K."/>
            <person name="Gryganskyi A."/>
            <person name="Culley D."/>
            <person name="Magnuson J.K."/>
            <person name="James T.Y."/>
            <person name="O'Malley M.A."/>
            <person name="Stajich J.E."/>
            <person name="Spatafora J.W."/>
            <person name="Visel A."/>
            <person name="Grigoriev I.V."/>
        </authorList>
    </citation>
    <scope>NUCLEOTIDE SEQUENCE [LARGE SCALE GENOMIC DNA]</scope>
    <source>
        <strain evidence="6 7">CBS 931.73</strain>
    </source>
</reference>
<keyword evidence="3 6" id="KW-0378">Hydrolase</keyword>
<keyword evidence="2" id="KW-0479">Metal-binding</keyword>
<keyword evidence="4" id="KW-0862">Zinc</keyword>
<evidence type="ECO:0000313" key="6">
    <source>
        <dbReference type="EMBL" id="ORX79279.1"/>
    </source>
</evidence>
<sequence length="377" mass="42586">MFISLTLTFESPAASDGVLYRITCRANELFERHSYKEAVAEYTRALIKSKPAITETDATDFIALIFANRSGAYCMLRQYEEAYKDAEIVIRLKPEWSKVKSLLGLRRYKEACLSYEKTLILVIGEAQNDVILQLLPGRDIALGTSINPIQNKIFEYATAMKNFIYIIADMVSRLCVVVDACWDAHGVMEVIKREKLRCIGAIVTHYHFDHVGGSPPPPFDQLPIRVSGLATILKKWGNVRAYIHQEDIKYVRESNPCLDPNRIVPTTDDFVLPLGTETQIRFLHTPGHTPGSQCLLVNERRLFSGDTLFLGTCGRLDLPGACKHDMYHSIQEKLTALRDDVVVLPGHNYGGEWTTIGEEKMHGILRPTSKEKWLASR</sequence>
<dbReference type="Gene3D" id="3.60.15.10">
    <property type="entry name" value="Ribonuclease Z/Hydroxyacylglutathione hydrolase-like"/>
    <property type="match status" value="1"/>
</dbReference>
<dbReference type="Gene3D" id="1.25.40.10">
    <property type="entry name" value="Tetratricopeptide repeat domain"/>
    <property type="match status" value="1"/>
</dbReference>
<evidence type="ECO:0000256" key="3">
    <source>
        <dbReference type="ARBA" id="ARBA00022801"/>
    </source>
</evidence>